<proteinExistence type="predicted"/>
<dbReference type="AlphaFoldDB" id="K1U8M0"/>
<gene>
    <name evidence="1" type="ORF">LEA_03374</name>
</gene>
<reference evidence="1" key="1">
    <citation type="journal article" date="2013" name="Environ. Microbiol.">
        <title>Microbiota from the distal guts of lean and obese adolescents exhibit partial functional redundancy besides clear differences in community structure.</title>
        <authorList>
            <person name="Ferrer M."/>
            <person name="Ruiz A."/>
            <person name="Lanza F."/>
            <person name="Haange S.B."/>
            <person name="Oberbach A."/>
            <person name="Till H."/>
            <person name="Bargiela R."/>
            <person name="Campoy C."/>
            <person name="Segura M.T."/>
            <person name="Richter M."/>
            <person name="von Bergen M."/>
            <person name="Seifert J."/>
            <person name="Suarez A."/>
        </authorList>
    </citation>
    <scope>NUCLEOTIDE SEQUENCE</scope>
</reference>
<organism evidence="1">
    <name type="scientific">human gut metagenome</name>
    <dbReference type="NCBI Taxonomy" id="408170"/>
    <lineage>
        <taxon>unclassified sequences</taxon>
        <taxon>metagenomes</taxon>
        <taxon>organismal metagenomes</taxon>
    </lineage>
</organism>
<protein>
    <submittedName>
        <fullName evidence="1">Uncharacterized protein</fullName>
    </submittedName>
</protein>
<sequence>MFNNLPSALQNTETKRMCLQEAASRIYGDPKRVNYDIKNEARRLTNLVDFGEYCKENDLDKNNVAEHVVFEGKTIVRRVMEYGVESVLGTKIQMFAEPLTDGKEKSTESDANAE</sequence>
<evidence type="ECO:0000313" key="1">
    <source>
        <dbReference type="EMBL" id="EKC78543.1"/>
    </source>
</evidence>
<name>K1U8M0_9ZZZZ</name>
<comment type="caution">
    <text evidence="1">The sequence shown here is derived from an EMBL/GenBank/DDBJ whole genome shotgun (WGS) entry which is preliminary data.</text>
</comment>
<dbReference type="EMBL" id="AJWY01002233">
    <property type="protein sequence ID" value="EKC78543.1"/>
    <property type="molecule type" value="Genomic_DNA"/>
</dbReference>
<accession>K1U8M0</accession>